<name>A0A933I9M8_UNCT6</name>
<evidence type="ECO:0000259" key="1">
    <source>
        <dbReference type="Pfam" id="PF13568"/>
    </source>
</evidence>
<gene>
    <name evidence="2" type="ORF">HY768_04210</name>
</gene>
<dbReference type="AlphaFoldDB" id="A0A933I9M8"/>
<feature type="domain" description="Outer membrane protein beta-barrel" evidence="1">
    <location>
        <begin position="35"/>
        <end position="201"/>
    </location>
</feature>
<dbReference type="Pfam" id="PF13568">
    <property type="entry name" value="OMP_b-brl_2"/>
    <property type="match status" value="1"/>
</dbReference>
<organism evidence="2 3">
    <name type="scientific">candidate division TA06 bacterium</name>
    <dbReference type="NCBI Taxonomy" id="2250710"/>
    <lineage>
        <taxon>Bacteria</taxon>
        <taxon>Bacteria division TA06</taxon>
    </lineage>
</organism>
<dbReference type="InterPro" id="IPR025665">
    <property type="entry name" value="Beta-barrel_OMP_2"/>
</dbReference>
<dbReference type="EMBL" id="JACQXR010000050">
    <property type="protein sequence ID" value="MBI4726420.1"/>
    <property type="molecule type" value="Genomic_DNA"/>
</dbReference>
<sequence>MPYKTFNLTGFLKARFFNAFFSLIVLTMVSQMAGQELSFGVKGGLNFAKLRGHDSRDNSIRTGAVFGGFADIKQLFLTIQPELLYSQKGDKREEDIAVVMDQTGVIAGHYVEVDKFDYLEMPVLVKYSFGNKIVSGIYAGPPVGMLLRAKHESTVAGITITTDMKNEIKSSEIGLFWGAGIKMPSRISIEFRYSMSLTKILKEVTILNVTMTSDIKNSILSLMLGYYLK</sequence>
<dbReference type="Proteomes" id="UP000736328">
    <property type="component" value="Unassembled WGS sequence"/>
</dbReference>
<evidence type="ECO:0000313" key="3">
    <source>
        <dbReference type="Proteomes" id="UP000736328"/>
    </source>
</evidence>
<proteinExistence type="predicted"/>
<protein>
    <submittedName>
        <fullName evidence="2">PorT family protein</fullName>
    </submittedName>
</protein>
<comment type="caution">
    <text evidence="2">The sequence shown here is derived from an EMBL/GenBank/DDBJ whole genome shotgun (WGS) entry which is preliminary data.</text>
</comment>
<reference evidence="2" key="1">
    <citation type="submission" date="2020-07" db="EMBL/GenBank/DDBJ databases">
        <title>Huge and variable diversity of episymbiotic CPR bacteria and DPANN archaea in groundwater ecosystems.</title>
        <authorList>
            <person name="He C.Y."/>
            <person name="Keren R."/>
            <person name="Whittaker M."/>
            <person name="Farag I.F."/>
            <person name="Doudna J."/>
            <person name="Cate J.H.D."/>
            <person name="Banfield J.F."/>
        </authorList>
    </citation>
    <scope>NUCLEOTIDE SEQUENCE</scope>
    <source>
        <strain evidence="2">NC_groundwater_1520_Pr4_B-0.1um_53_5</strain>
    </source>
</reference>
<accession>A0A933I9M8</accession>
<evidence type="ECO:0000313" key="2">
    <source>
        <dbReference type="EMBL" id="MBI4726420.1"/>
    </source>
</evidence>